<feature type="region of interest" description="Disordered" evidence="2">
    <location>
        <begin position="605"/>
        <end position="660"/>
    </location>
</feature>
<dbReference type="PANTHER" id="PTHR44200:SF1">
    <property type="entry name" value="DNAJ HOMOLOG SUBFAMILY C MEMBER 7"/>
    <property type="match status" value="1"/>
</dbReference>
<evidence type="ECO:0000313" key="4">
    <source>
        <dbReference type="EMBL" id="KNC81460.1"/>
    </source>
</evidence>
<dbReference type="OrthoDB" id="445556at2759"/>
<dbReference type="InterPro" id="IPR036869">
    <property type="entry name" value="J_dom_sf"/>
</dbReference>
<feature type="region of interest" description="Disordered" evidence="2">
    <location>
        <begin position="504"/>
        <end position="591"/>
    </location>
</feature>
<dbReference type="CDD" id="cd06257">
    <property type="entry name" value="DnaJ"/>
    <property type="match status" value="1"/>
</dbReference>
<sequence length="1339" mass="146706">MKSLKSSVHVLLPPNGDDSDASTISPVKPLESEPPPTIIGLFAPSSRPADSSVSLAAFEVDGNDRGSREMIGTDDTHTHIKARAADVTVEQDRASTLGRSEIGLNLLSESSRRRKNSYLSVGSEDVDLTVGLFGPQTSKPIPPRKILEGLPLETEETSGYVAKLKLDTQTEFEEPFVELTEADIFGLLQPTTVPNHRPLPETEAVNRNGKSNGSVGDTVSPEPKPAVATTDYAPPDIMQMIESDLFGTEESAQPNKQSPQSEFRNRTKTDIAHVDVSMTTSPRASPVKASGSSQRATHAVTDSAHAPMPTTSSKFYSPSSEGSGEDDSDDESAPAQHTVPPIEELTMANLGSPYHATPYHVPMQSINRACESSHTNGMEGIAATAVPAKDTLPSVAVTSKPPKLVRIPKKPAPPRLSALDMLLSSAPKVKSALASAMVKGLLDTLADSDNHSDGADDANTKQTSHSTFAGIHHEDTFSNSHKVKTEALPVVGQVFSDLIPDVGGDAFPKESNQNARNGKSQLTEREIVEEASIGIKSEPVQQPVHKSPSAHENRSLDTDGKQVVEGLTPSSIHNESTTQPKGELTHHSLNTSTPMFTTYNATTSTNTKAAKPISTSTSTQVDSTTPGPADMATAIDETSPDTSPALSTTHPTEGAVRNDGAPKIGLFVDTVPMVRAIDQSRQPNRCSGSFGSEGSEPTGLVYPPGSGLCAESLRAIGVETPCQLVINRIVRFQELRVEDRVCSFVLSRMSKASRESKRDAVRLYNEAIEHMVDNTKRMGGGSCVSHLPLKISAKDVDQLHPRCATSRPQRTDRREDADVLSQLYTKRAICLDALKYHIKAEADCVEALICDSENLECMLAYARMQMNRGVISQVDLSLSRVQDVLDKQTAPSHEHSFSDELHTLTAIVDKLKAMYLIIKAQYEPNLEGHDPDSAESSTQYSATLVRAIKMLQSRCPRSVNCQLWYARYLRLGLGDLEAATTLLTEVYESDPMTGKIPLVSELSLCAYENADFETVIVIVDDTVLQGTSDSSKIDKATKMTIGQLRVGMQQRLQKSIVLCHRRREGKLAFNRGDYVDAAENYTKASELTEPYHPTNMAICLNNKAMCLMQRAKIFKKRRQPKIALTRLKEAMACCDKALVLKYNFAKSIIRKAGVYTLLGDFADNLTTRIRQYKNAKEVYEDVLPMQPNNQEIRERFLLLEEKLKKANSEKRIQDERSKREQEIEEERIRDELHRAEAARGQRKSSRKKLDGAHITQSLYEVLNVPPTATTEDIKKAYKTLARTHHPDKNEDGNPERFQEIVGAHATLADPSKRKEYDHSLIGTGLNKRSGISRQFGSKR</sequence>
<feature type="compositionally biased region" description="Polar residues" evidence="2">
    <location>
        <begin position="250"/>
        <end position="262"/>
    </location>
</feature>
<dbReference type="GeneID" id="25906719"/>
<dbReference type="RefSeq" id="XP_014155362.1">
    <property type="nucleotide sequence ID" value="XM_014299887.1"/>
</dbReference>
<accession>A0A0L0FX91</accession>
<evidence type="ECO:0000313" key="5">
    <source>
        <dbReference type="Proteomes" id="UP000054560"/>
    </source>
</evidence>
<feature type="compositionally biased region" description="Polar residues" evidence="2">
    <location>
        <begin position="640"/>
        <end position="651"/>
    </location>
</feature>
<dbReference type="PROSITE" id="PS50076">
    <property type="entry name" value="DNAJ_2"/>
    <property type="match status" value="1"/>
</dbReference>
<dbReference type="InterPro" id="IPR052758">
    <property type="entry name" value="SRC_co-chaperone"/>
</dbReference>
<feature type="region of interest" description="Disordered" evidence="2">
    <location>
        <begin position="1"/>
        <end position="36"/>
    </location>
</feature>
<protein>
    <recommendedName>
        <fullName evidence="3">J domain-containing protein</fullName>
    </recommendedName>
</protein>
<dbReference type="SUPFAM" id="SSF48452">
    <property type="entry name" value="TPR-like"/>
    <property type="match status" value="1"/>
</dbReference>
<dbReference type="Gene3D" id="1.10.287.110">
    <property type="entry name" value="DnaJ domain"/>
    <property type="match status" value="1"/>
</dbReference>
<feature type="compositionally biased region" description="Polar residues" evidence="2">
    <location>
        <begin position="1329"/>
        <end position="1339"/>
    </location>
</feature>
<name>A0A0L0FX91_9EUKA</name>
<proteinExistence type="predicted"/>
<organism evidence="4 5">
    <name type="scientific">Sphaeroforma arctica JP610</name>
    <dbReference type="NCBI Taxonomy" id="667725"/>
    <lineage>
        <taxon>Eukaryota</taxon>
        <taxon>Ichthyosporea</taxon>
        <taxon>Ichthyophonida</taxon>
        <taxon>Sphaeroforma</taxon>
    </lineage>
</organism>
<gene>
    <name evidence="4" type="ORF">SARC_06215</name>
</gene>
<evidence type="ECO:0000259" key="3">
    <source>
        <dbReference type="PROSITE" id="PS50076"/>
    </source>
</evidence>
<dbReference type="InterPro" id="IPR018253">
    <property type="entry name" value="DnaJ_domain_CS"/>
</dbReference>
<keyword evidence="1" id="KW-0175">Coiled coil</keyword>
<feature type="region of interest" description="Disordered" evidence="2">
    <location>
        <begin position="191"/>
        <end position="235"/>
    </location>
</feature>
<dbReference type="STRING" id="667725.A0A0L0FX91"/>
<feature type="domain" description="J" evidence="3">
    <location>
        <begin position="1257"/>
        <end position="1320"/>
    </location>
</feature>
<feature type="compositionally biased region" description="Polar residues" evidence="2">
    <location>
        <begin position="568"/>
        <end position="580"/>
    </location>
</feature>
<feature type="compositionally biased region" description="Basic and acidic residues" evidence="2">
    <location>
        <begin position="549"/>
        <end position="562"/>
    </location>
</feature>
<dbReference type="Proteomes" id="UP000054560">
    <property type="component" value="Unassembled WGS sequence"/>
</dbReference>
<dbReference type="SUPFAM" id="SSF46565">
    <property type="entry name" value="Chaperone J-domain"/>
    <property type="match status" value="1"/>
</dbReference>
<reference evidence="4 5" key="1">
    <citation type="submission" date="2011-02" db="EMBL/GenBank/DDBJ databases">
        <title>The Genome Sequence of Sphaeroforma arctica JP610.</title>
        <authorList>
            <consortium name="The Broad Institute Genome Sequencing Platform"/>
            <person name="Russ C."/>
            <person name="Cuomo C."/>
            <person name="Young S.K."/>
            <person name="Zeng Q."/>
            <person name="Gargeya S."/>
            <person name="Alvarado L."/>
            <person name="Berlin A."/>
            <person name="Chapman S.B."/>
            <person name="Chen Z."/>
            <person name="Freedman E."/>
            <person name="Gellesch M."/>
            <person name="Goldberg J."/>
            <person name="Griggs A."/>
            <person name="Gujja S."/>
            <person name="Heilman E."/>
            <person name="Heiman D."/>
            <person name="Howarth C."/>
            <person name="Mehta T."/>
            <person name="Neiman D."/>
            <person name="Pearson M."/>
            <person name="Roberts A."/>
            <person name="Saif S."/>
            <person name="Shea T."/>
            <person name="Shenoy N."/>
            <person name="Sisk P."/>
            <person name="Stolte C."/>
            <person name="Sykes S."/>
            <person name="White J."/>
            <person name="Yandava C."/>
            <person name="Burger G."/>
            <person name="Gray M.W."/>
            <person name="Holland P.W.H."/>
            <person name="King N."/>
            <person name="Lang F.B.F."/>
            <person name="Roger A.J."/>
            <person name="Ruiz-Trillo I."/>
            <person name="Haas B."/>
            <person name="Nusbaum C."/>
            <person name="Birren B."/>
        </authorList>
    </citation>
    <scope>NUCLEOTIDE SEQUENCE [LARGE SCALE GENOMIC DNA]</scope>
    <source>
        <strain evidence="4 5">JP610</strain>
    </source>
</reference>
<feature type="compositionally biased region" description="Basic and acidic residues" evidence="2">
    <location>
        <begin position="263"/>
        <end position="273"/>
    </location>
</feature>
<evidence type="ECO:0000256" key="1">
    <source>
        <dbReference type="SAM" id="Coils"/>
    </source>
</evidence>
<feature type="region of interest" description="Disordered" evidence="2">
    <location>
        <begin position="248"/>
        <end position="336"/>
    </location>
</feature>
<feature type="region of interest" description="Disordered" evidence="2">
    <location>
        <begin position="1309"/>
        <end position="1339"/>
    </location>
</feature>
<dbReference type="PROSITE" id="PS00636">
    <property type="entry name" value="DNAJ_1"/>
    <property type="match status" value="1"/>
</dbReference>
<dbReference type="Gene3D" id="1.25.40.10">
    <property type="entry name" value="Tetratricopeptide repeat domain"/>
    <property type="match status" value="2"/>
</dbReference>
<feature type="compositionally biased region" description="Acidic residues" evidence="2">
    <location>
        <begin position="323"/>
        <end position="332"/>
    </location>
</feature>
<feature type="coiled-coil region" evidence="1">
    <location>
        <begin position="1162"/>
        <end position="1238"/>
    </location>
</feature>
<dbReference type="EMBL" id="KQ242031">
    <property type="protein sequence ID" value="KNC81460.1"/>
    <property type="molecule type" value="Genomic_DNA"/>
</dbReference>
<feature type="compositionally biased region" description="Polar residues" evidence="2">
    <location>
        <begin position="208"/>
        <end position="217"/>
    </location>
</feature>
<dbReference type="SMART" id="SM00271">
    <property type="entry name" value="DnaJ"/>
    <property type="match status" value="1"/>
</dbReference>
<keyword evidence="5" id="KW-1185">Reference proteome</keyword>
<dbReference type="PANTHER" id="PTHR44200">
    <property type="entry name" value="DNAJ HOMOLOG SUBFAMILY C MEMBER 7"/>
    <property type="match status" value="1"/>
</dbReference>
<dbReference type="PRINTS" id="PR00625">
    <property type="entry name" value="JDOMAIN"/>
</dbReference>
<dbReference type="InterPro" id="IPR001623">
    <property type="entry name" value="DnaJ_domain"/>
</dbReference>
<dbReference type="Pfam" id="PF00226">
    <property type="entry name" value="DnaJ"/>
    <property type="match status" value="1"/>
</dbReference>
<evidence type="ECO:0000256" key="2">
    <source>
        <dbReference type="SAM" id="MobiDB-lite"/>
    </source>
</evidence>
<dbReference type="InterPro" id="IPR011990">
    <property type="entry name" value="TPR-like_helical_dom_sf"/>
</dbReference>
<feature type="compositionally biased region" description="Polar residues" evidence="2">
    <location>
        <begin position="510"/>
        <end position="521"/>
    </location>
</feature>
<dbReference type="eggNOG" id="KOG0716">
    <property type="taxonomic scope" value="Eukaryota"/>
</dbReference>
<feature type="compositionally biased region" description="Low complexity" evidence="2">
    <location>
        <begin position="605"/>
        <end position="625"/>
    </location>
</feature>